<gene>
    <name evidence="8" type="ORF">GRAN_4414</name>
</gene>
<dbReference type="EMBL" id="RDSM01000003">
    <property type="protein sequence ID" value="RXH55310.1"/>
    <property type="molecule type" value="Genomic_DNA"/>
</dbReference>
<comment type="similarity">
    <text evidence="2">Belongs to the oxidase-dependent Fe transporter (OFeT) (TC 9.A.10.1) family.</text>
</comment>
<dbReference type="RefSeq" id="WP_128914951.1">
    <property type="nucleotide sequence ID" value="NZ_RDSM01000003.1"/>
</dbReference>
<dbReference type="PANTHER" id="PTHR31632:SF2">
    <property type="entry name" value="PLASMA MEMBRANE IRON PERMEASE"/>
    <property type="match status" value="1"/>
</dbReference>
<keyword evidence="3 6" id="KW-0812">Transmembrane</keyword>
<feature type="transmembrane region" description="Helical" evidence="6">
    <location>
        <begin position="68"/>
        <end position="92"/>
    </location>
</feature>
<evidence type="ECO:0000313" key="9">
    <source>
        <dbReference type="Proteomes" id="UP000289437"/>
    </source>
</evidence>
<keyword evidence="9" id="KW-1185">Reference proteome</keyword>
<evidence type="ECO:0000256" key="2">
    <source>
        <dbReference type="ARBA" id="ARBA00008333"/>
    </source>
</evidence>
<feature type="transmembrane region" description="Helical" evidence="6">
    <location>
        <begin position="113"/>
        <end position="138"/>
    </location>
</feature>
<dbReference type="OrthoDB" id="9792533at2"/>
<feature type="domain" description="Membrane iron-sulfur containing protein FtrD-like" evidence="7">
    <location>
        <begin position="319"/>
        <end position="423"/>
    </location>
</feature>
<dbReference type="Pfam" id="PF10080">
    <property type="entry name" value="FtrD-like"/>
    <property type="match status" value="1"/>
</dbReference>
<feature type="transmembrane region" description="Helical" evidence="6">
    <location>
        <begin position="223"/>
        <end position="239"/>
    </location>
</feature>
<dbReference type="GO" id="GO:0033573">
    <property type="term" value="C:high-affinity iron permease complex"/>
    <property type="evidence" value="ECO:0007669"/>
    <property type="project" value="InterPro"/>
</dbReference>
<reference evidence="8 9" key="1">
    <citation type="submission" date="2018-11" db="EMBL/GenBank/DDBJ databases">
        <authorList>
            <person name="Mardanov A.V."/>
            <person name="Ravin N.V."/>
            <person name="Dedysh S.N."/>
        </authorList>
    </citation>
    <scope>NUCLEOTIDE SEQUENCE [LARGE SCALE GENOMIC DNA]</scope>
    <source>
        <strain evidence="8 9">AF10</strain>
    </source>
</reference>
<sequence length="425" mass="45643">MLQAFIITLREGVEASLIVGIVFAYLTKIGRNELKKTVFWALGAAVAASVGVAVVLNHLQFNQDIFEGWVMLVAAGFVVSMIWFMHATAKSLKGEIEGKIAKLTGGPEGTSRVGLFFFVFLLVLREGVETVAILSAVSLNSTELLSFTGTLLGIAVSVVFGVLFIRGSVKINLQRFFRVTTVILYFVTFQLVVSGLHELSENGVLPSSQAEMKLIGPIVRNDLFFFVTMLALAGLMMLLEYKRRAPVVLAATATDADRRRALWSQRREKMWMNAVVGTSFVFIFLSTAEFIYAKSSTALSPTASVTLVGEQVTVPASEINDDKLHRFGVHVDDGKGGSPEVRFLLFKKPDGNIVSVADACSICGPVGFYIGSQGITCKMCASPLNAASMGQAGGCNPIPLKSTVAGGMVTIAASELRAMAGVFEK</sequence>
<dbReference type="InterPro" id="IPR018758">
    <property type="entry name" value="FtrD-like"/>
</dbReference>
<feature type="transmembrane region" description="Helical" evidence="6">
    <location>
        <begin position="270"/>
        <end position="292"/>
    </location>
</feature>
<feature type="transmembrane region" description="Helical" evidence="6">
    <location>
        <begin position="144"/>
        <end position="164"/>
    </location>
</feature>
<organism evidence="8 9">
    <name type="scientific">Granulicella sibirica</name>
    <dbReference type="NCBI Taxonomy" id="2479048"/>
    <lineage>
        <taxon>Bacteria</taxon>
        <taxon>Pseudomonadati</taxon>
        <taxon>Acidobacteriota</taxon>
        <taxon>Terriglobia</taxon>
        <taxon>Terriglobales</taxon>
        <taxon>Acidobacteriaceae</taxon>
        <taxon>Granulicella</taxon>
    </lineage>
</organism>
<dbReference type="GO" id="GO:0015093">
    <property type="term" value="F:ferrous iron transmembrane transporter activity"/>
    <property type="evidence" value="ECO:0007669"/>
    <property type="project" value="TreeGrafter"/>
</dbReference>
<dbReference type="Proteomes" id="UP000289437">
    <property type="component" value="Unassembled WGS sequence"/>
</dbReference>
<feature type="transmembrane region" description="Helical" evidence="6">
    <location>
        <begin position="176"/>
        <end position="196"/>
    </location>
</feature>
<evidence type="ECO:0000256" key="5">
    <source>
        <dbReference type="ARBA" id="ARBA00023136"/>
    </source>
</evidence>
<evidence type="ECO:0000259" key="7">
    <source>
        <dbReference type="Pfam" id="PF10080"/>
    </source>
</evidence>
<protein>
    <submittedName>
        <fullName evidence="8">Ferrous iron transport permease EfeU</fullName>
    </submittedName>
</protein>
<feature type="transmembrane region" description="Helical" evidence="6">
    <location>
        <begin position="6"/>
        <end position="26"/>
    </location>
</feature>
<keyword evidence="5 6" id="KW-0472">Membrane</keyword>
<keyword evidence="4 6" id="KW-1133">Transmembrane helix</keyword>
<evidence type="ECO:0000256" key="3">
    <source>
        <dbReference type="ARBA" id="ARBA00022692"/>
    </source>
</evidence>
<name>A0A4Q0SZ73_9BACT</name>
<proteinExistence type="inferred from homology"/>
<evidence type="ECO:0000256" key="1">
    <source>
        <dbReference type="ARBA" id="ARBA00004141"/>
    </source>
</evidence>
<dbReference type="Pfam" id="PF03239">
    <property type="entry name" value="FTR1"/>
    <property type="match status" value="1"/>
</dbReference>
<comment type="subcellular location">
    <subcellularLocation>
        <location evidence="1">Membrane</location>
        <topology evidence="1">Multi-pass membrane protein</topology>
    </subcellularLocation>
</comment>
<dbReference type="AlphaFoldDB" id="A0A4Q0SZ73"/>
<evidence type="ECO:0000256" key="4">
    <source>
        <dbReference type="ARBA" id="ARBA00022989"/>
    </source>
</evidence>
<reference evidence="9" key="2">
    <citation type="submission" date="2019-02" db="EMBL/GenBank/DDBJ databases">
        <title>Granulicella sibirica sp. nov., a psychrotolerant acidobacterium isolated from an organic soil layer in forested tundra, West Siberia.</title>
        <authorList>
            <person name="Oshkin I.Y."/>
            <person name="Kulichevskaya I.S."/>
            <person name="Rijpstra W.I.C."/>
            <person name="Sinninghe Damste J.S."/>
            <person name="Rakitin A.L."/>
            <person name="Ravin N.V."/>
            <person name="Dedysh S.N."/>
        </authorList>
    </citation>
    <scope>NUCLEOTIDE SEQUENCE [LARGE SCALE GENOMIC DNA]</scope>
    <source>
        <strain evidence="9">AF10</strain>
    </source>
</reference>
<dbReference type="PANTHER" id="PTHR31632">
    <property type="entry name" value="IRON TRANSPORTER FTH1"/>
    <property type="match status" value="1"/>
</dbReference>
<evidence type="ECO:0000256" key="6">
    <source>
        <dbReference type="SAM" id="Phobius"/>
    </source>
</evidence>
<comment type="caution">
    <text evidence="8">The sequence shown here is derived from an EMBL/GenBank/DDBJ whole genome shotgun (WGS) entry which is preliminary data.</text>
</comment>
<dbReference type="InterPro" id="IPR004923">
    <property type="entry name" value="FTR1/Fip1/EfeU"/>
</dbReference>
<evidence type="ECO:0000313" key="8">
    <source>
        <dbReference type="EMBL" id="RXH55310.1"/>
    </source>
</evidence>
<feature type="transmembrane region" description="Helical" evidence="6">
    <location>
        <begin position="38"/>
        <end position="56"/>
    </location>
</feature>
<accession>A0A4Q0SZ73</accession>